<gene>
    <name evidence="1" type="ORF">NUH88_07840</name>
</gene>
<proteinExistence type="predicted"/>
<dbReference type="Proteomes" id="UP001060336">
    <property type="component" value="Chromosome"/>
</dbReference>
<keyword evidence="2" id="KW-1185">Reference proteome</keyword>
<dbReference type="AlphaFoldDB" id="A0A9J7AWV1"/>
<protein>
    <submittedName>
        <fullName evidence="1">Uncharacterized protein</fullName>
    </submittedName>
</protein>
<accession>A0A9J7AWV1</accession>
<name>A0A9J7AWV1_9PROT</name>
<reference evidence="1" key="1">
    <citation type="submission" date="2022-08" db="EMBL/GenBank/DDBJ databases">
        <title>Nisaea acidiphila sp. nov., isolated from a marine algal debris and emended description of the genus Nisaea Urios et al. 2008.</title>
        <authorList>
            <person name="Kwon K."/>
        </authorList>
    </citation>
    <scope>NUCLEOTIDE SEQUENCE</scope>
    <source>
        <strain evidence="1">MEBiC11861</strain>
    </source>
</reference>
<dbReference type="EMBL" id="CP102480">
    <property type="protein sequence ID" value="UUX51598.1"/>
    <property type="molecule type" value="Genomic_DNA"/>
</dbReference>
<dbReference type="KEGG" id="naci:NUH88_07840"/>
<evidence type="ECO:0000313" key="1">
    <source>
        <dbReference type="EMBL" id="UUX51598.1"/>
    </source>
</evidence>
<dbReference type="RefSeq" id="WP_257771192.1">
    <property type="nucleotide sequence ID" value="NZ_CP102480.1"/>
</dbReference>
<organism evidence="1 2">
    <name type="scientific">Nisaea acidiphila</name>
    <dbReference type="NCBI Taxonomy" id="1862145"/>
    <lineage>
        <taxon>Bacteria</taxon>
        <taxon>Pseudomonadati</taxon>
        <taxon>Pseudomonadota</taxon>
        <taxon>Alphaproteobacteria</taxon>
        <taxon>Rhodospirillales</taxon>
        <taxon>Thalassobaculaceae</taxon>
        <taxon>Nisaea</taxon>
    </lineage>
</organism>
<sequence>MSDCIDQNFPCQNPDYSIFDTVATNELNSPDSASDIVNHSWFCSIIPTDEKYQIGDLNSSKYLKPMHGRMGIYHLWTDYDECDEHQTYIMKCQYVGKGPPSIRVASHIKSKWPKEATLFFTFHECENRIAKYYEQLFLDTYNFALNDNENGGAEILYAVWDKERYELGTHPSEISSYSKMNGLDDL</sequence>
<evidence type="ECO:0000313" key="2">
    <source>
        <dbReference type="Proteomes" id="UP001060336"/>
    </source>
</evidence>